<keyword evidence="1" id="KW-1133">Transmembrane helix</keyword>
<evidence type="ECO:0000313" key="3">
    <source>
        <dbReference type="Proteomes" id="UP000192277"/>
    </source>
</evidence>
<sequence length="125" mass="14260">MRKQLHKPEDKDLEIIMGNLLRFGVLFAAIIVVAGAFVYLQQHSFDKTQYTSFAGEPERFTAYKRIWQTAFQGRGRSIIQLGLLFLIATPIARIVFSIVGFVLERDVLYTIITCIVLTVVLYGFL</sequence>
<gene>
    <name evidence="2" type="ORF">A4D02_24380</name>
</gene>
<evidence type="ECO:0008006" key="4">
    <source>
        <dbReference type="Google" id="ProtNLM"/>
    </source>
</evidence>
<dbReference type="Proteomes" id="UP000192277">
    <property type="component" value="Unassembled WGS sequence"/>
</dbReference>
<keyword evidence="3" id="KW-1185">Reference proteome</keyword>
<keyword evidence="1" id="KW-0812">Transmembrane</keyword>
<evidence type="ECO:0000256" key="1">
    <source>
        <dbReference type="SAM" id="Phobius"/>
    </source>
</evidence>
<accession>A0ABX3P0Q6</accession>
<organism evidence="2 3">
    <name type="scientific">Niastella koreensis</name>
    <dbReference type="NCBI Taxonomy" id="354356"/>
    <lineage>
        <taxon>Bacteria</taxon>
        <taxon>Pseudomonadati</taxon>
        <taxon>Bacteroidota</taxon>
        <taxon>Chitinophagia</taxon>
        <taxon>Chitinophagales</taxon>
        <taxon>Chitinophagaceae</taxon>
        <taxon>Niastella</taxon>
    </lineage>
</organism>
<name>A0ABX3P0Q6_9BACT</name>
<dbReference type="Pfam" id="PF07843">
    <property type="entry name" value="DUF1634"/>
    <property type="match status" value="1"/>
</dbReference>
<protein>
    <recommendedName>
        <fullName evidence="4">DUF1634 domain-containing protein</fullName>
    </recommendedName>
</protein>
<keyword evidence="1" id="KW-0472">Membrane</keyword>
<feature type="transmembrane region" description="Helical" evidence="1">
    <location>
        <begin position="81"/>
        <end position="101"/>
    </location>
</feature>
<evidence type="ECO:0000313" key="2">
    <source>
        <dbReference type="EMBL" id="OQP52332.1"/>
    </source>
</evidence>
<proteinExistence type="predicted"/>
<feature type="transmembrane region" description="Helical" evidence="1">
    <location>
        <begin position="20"/>
        <end position="40"/>
    </location>
</feature>
<dbReference type="RefSeq" id="WP_014220382.1">
    <property type="nucleotide sequence ID" value="NZ_LWBO01000004.1"/>
</dbReference>
<comment type="caution">
    <text evidence="2">The sequence shown here is derived from an EMBL/GenBank/DDBJ whole genome shotgun (WGS) entry which is preliminary data.</text>
</comment>
<dbReference type="EMBL" id="LWBO01000004">
    <property type="protein sequence ID" value="OQP52332.1"/>
    <property type="molecule type" value="Genomic_DNA"/>
</dbReference>
<reference evidence="2 3" key="1">
    <citation type="submission" date="2016-04" db="EMBL/GenBank/DDBJ databases">
        <authorList>
            <person name="Chen L."/>
            <person name="Zhuang W."/>
            <person name="Wang G."/>
        </authorList>
    </citation>
    <scope>NUCLEOTIDE SEQUENCE [LARGE SCALE GENOMIC DNA]</scope>
    <source>
        <strain evidence="3">GR20</strain>
    </source>
</reference>
<feature type="transmembrane region" description="Helical" evidence="1">
    <location>
        <begin position="107"/>
        <end position="124"/>
    </location>
</feature>
<dbReference type="InterPro" id="IPR012861">
    <property type="entry name" value="DUF1634"/>
</dbReference>